<evidence type="ECO:0000313" key="3">
    <source>
        <dbReference type="Proteomes" id="UP000255317"/>
    </source>
</evidence>
<gene>
    <name evidence="2" type="ORF">C8D94_1136</name>
</gene>
<keyword evidence="1" id="KW-0472">Membrane</keyword>
<reference evidence="2 3" key="1">
    <citation type="submission" date="2018-07" db="EMBL/GenBank/DDBJ databases">
        <title>Genomic Encyclopedia of Type Strains, Phase IV (KMG-IV): sequencing the most valuable type-strain genomes for metagenomic binning, comparative biology and taxonomic classification.</title>
        <authorList>
            <person name="Goeker M."/>
        </authorList>
    </citation>
    <scope>NUCLEOTIDE SEQUENCE [LARGE SCALE GENOMIC DNA]</scope>
    <source>
        <strain evidence="2 3">DSM 101478</strain>
    </source>
</reference>
<evidence type="ECO:0000313" key="2">
    <source>
        <dbReference type="EMBL" id="RDK82777.1"/>
    </source>
</evidence>
<comment type="caution">
    <text evidence="2">The sequence shown here is derived from an EMBL/GenBank/DDBJ whole genome shotgun (WGS) entry which is preliminary data.</text>
</comment>
<feature type="transmembrane region" description="Helical" evidence="1">
    <location>
        <begin position="49"/>
        <end position="66"/>
    </location>
</feature>
<organism evidence="2 3">
    <name type="scientific">Marinirhabdus gelatinilytica</name>
    <dbReference type="NCBI Taxonomy" id="1703343"/>
    <lineage>
        <taxon>Bacteria</taxon>
        <taxon>Pseudomonadati</taxon>
        <taxon>Bacteroidota</taxon>
        <taxon>Flavobacteriia</taxon>
        <taxon>Flavobacteriales</taxon>
        <taxon>Flavobacteriaceae</taxon>
    </lineage>
</organism>
<proteinExistence type="predicted"/>
<keyword evidence="1" id="KW-0812">Transmembrane</keyword>
<keyword evidence="3" id="KW-1185">Reference proteome</keyword>
<dbReference type="EMBL" id="QRAO01000013">
    <property type="protein sequence ID" value="RDK82777.1"/>
    <property type="molecule type" value="Genomic_DNA"/>
</dbReference>
<accession>A0A370Q372</accession>
<dbReference type="Proteomes" id="UP000255317">
    <property type="component" value="Unassembled WGS sequence"/>
</dbReference>
<evidence type="ECO:0000256" key="1">
    <source>
        <dbReference type="SAM" id="Phobius"/>
    </source>
</evidence>
<sequence>MVGHNEAQRLCIRIVGLKTVANHSDETQAKFKNLATLQMRLNHSVLLQLPYYFYTLLCVGLPRYIYSSGVSIWPLS</sequence>
<keyword evidence="1" id="KW-1133">Transmembrane helix</keyword>
<name>A0A370Q372_9FLAO</name>
<protein>
    <submittedName>
        <fullName evidence="2">Uncharacterized protein</fullName>
    </submittedName>
</protein>
<dbReference type="AlphaFoldDB" id="A0A370Q372"/>